<dbReference type="EMBL" id="JAEUBE010000295">
    <property type="protein sequence ID" value="KAH3665662.1"/>
    <property type="molecule type" value="Genomic_DNA"/>
</dbReference>
<dbReference type="Proteomes" id="UP000769157">
    <property type="component" value="Unassembled WGS sequence"/>
</dbReference>
<evidence type="ECO:0000313" key="2">
    <source>
        <dbReference type="Proteomes" id="UP000769157"/>
    </source>
</evidence>
<sequence length="244" mass="26838">MIENTPLAVKYTSTADDRFHVNTIDTNGRAMNIFCVVELNWLMAVSPPNLNEIAYKQAEISCSPMYGSGAVRSGNQNILEYLTPYFLLSFLISCILSCWPIRSPLDIAVLSSLRRTFVSGAAACERAIASDEDMNNGKNARRSPMVVAAMVAHHGRPVVTWTASRAVWIRSDGHQPSHRPTLFRYPHWSEVRVLVTVSVSKPSEVSNLGGSGVCVLLNRIPVPARAARRVTVFPARKPISCLEG</sequence>
<dbReference type="AlphaFoldDB" id="A0A9P8P5I3"/>
<reference evidence="1" key="2">
    <citation type="submission" date="2021-01" db="EMBL/GenBank/DDBJ databases">
        <authorList>
            <person name="Schikora-Tamarit M.A."/>
        </authorList>
    </citation>
    <scope>NUCLEOTIDE SEQUENCE</scope>
    <source>
        <strain evidence="1">CBS6075</strain>
    </source>
</reference>
<evidence type="ECO:0000313" key="1">
    <source>
        <dbReference type="EMBL" id="KAH3665662.1"/>
    </source>
</evidence>
<protein>
    <submittedName>
        <fullName evidence="1">Uncharacterized protein</fullName>
    </submittedName>
</protein>
<name>A0A9P8P5I3_9ASCO</name>
<reference evidence="1" key="1">
    <citation type="journal article" date="2021" name="Open Biol.">
        <title>Shared evolutionary footprints suggest mitochondrial oxidative damage underlies multiple complex I losses in fungi.</title>
        <authorList>
            <person name="Schikora-Tamarit M.A."/>
            <person name="Marcet-Houben M."/>
            <person name="Nosek J."/>
            <person name="Gabaldon T."/>
        </authorList>
    </citation>
    <scope>NUCLEOTIDE SEQUENCE</scope>
    <source>
        <strain evidence="1">CBS6075</strain>
    </source>
</reference>
<keyword evidence="2" id="KW-1185">Reference proteome</keyword>
<proteinExistence type="predicted"/>
<dbReference type="RefSeq" id="XP_046060866.1">
    <property type="nucleotide sequence ID" value="XM_046204865.1"/>
</dbReference>
<accession>A0A9P8P5I3</accession>
<gene>
    <name evidence="1" type="ORF">OGAPHI_003850</name>
</gene>
<comment type="caution">
    <text evidence="1">The sequence shown here is derived from an EMBL/GenBank/DDBJ whole genome shotgun (WGS) entry which is preliminary data.</text>
</comment>
<organism evidence="1 2">
    <name type="scientific">Ogataea philodendri</name>
    <dbReference type="NCBI Taxonomy" id="1378263"/>
    <lineage>
        <taxon>Eukaryota</taxon>
        <taxon>Fungi</taxon>
        <taxon>Dikarya</taxon>
        <taxon>Ascomycota</taxon>
        <taxon>Saccharomycotina</taxon>
        <taxon>Pichiomycetes</taxon>
        <taxon>Pichiales</taxon>
        <taxon>Pichiaceae</taxon>
        <taxon>Ogataea</taxon>
    </lineage>
</organism>
<dbReference type="GeneID" id="70235815"/>